<proteinExistence type="predicted"/>
<feature type="transmembrane region" description="Helical" evidence="6">
    <location>
        <begin position="125"/>
        <end position="143"/>
    </location>
</feature>
<evidence type="ECO:0000256" key="1">
    <source>
        <dbReference type="ARBA" id="ARBA00004141"/>
    </source>
</evidence>
<feature type="transmembrane region" description="Helical" evidence="6">
    <location>
        <begin position="164"/>
        <end position="185"/>
    </location>
</feature>
<evidence type="ECO:0000313" key="7">
    <source>
        <dbReference type="EMBL" id="MBB5597650.1"/>
    </source>
</evidence>
<comment type="caution">
    <text evidence="7">The sequence shown here is derived from an EMBL/GenBank/DDBJ whole genome shotgun (WGS) entry which is preliminary data.</text>
</comment>
<evidence type="ECO:0000313" key="8">
    <source>
        <dbReference type="Proteomes" id="UP000523863"/>
    </source>
</evidence>
<dbReference type="InterPro" id="IPR004695">
    <property type="entry name" value="SLAC1/Mae1/Ssu1/TehA"/>
</dbReference>
<feature type="transmembrane region" description="Helical" evidence="6">
    <location>
        <begin position="95"/>
        <end position="113"/>
    </location>
</feature>
<evidence type="ECO:0000256" key="6">
    <source>
        <dbReference type="SAM" id="Phobius"/>
    </source>
</evidence>
<dbReference type="EMBL" id="JACHBL010000001">
    <property type="protein sequence ID" value="MBB5597650.1"/>
    <property type="molecule type" value="Genomic_DNA"/>
</dbReference>
<gene>
    <name evidence="7" type="ORF">BKA12_000730</name>
</gene>
<dbReference type="InterPro" id="IPR038665">
    <property type="entry name" value="Voltage-dep_anion_channel_sf"/>
</dbReference>
<evidence type="ECO:0000256" key="5">
    <source>
        <dbReference type="SAM" id="MobiDB-lite"/>
    </source>
</evidence>
<keyword evidence="2 6" id="KW-0812">Transmembrane</keyword>
<dbReference type="Proteomes" id="UP000523863">
    <property type="component" value="Unassembled WGS sequence"/>
</dbReference>
<dbReference type="CDD" id="cd09319">
    <property type="entry name" value="TDT_like_1"/>
    <property type="match status" value="1"/>
</dbReference>
<dbReference type="Pfam" id="PF03595">
    <property type="entry name" value="SLAC1"/>
    <property type="match status" value="1"/>
</dbReference>
<name>A0A7W9DAH6_9MICC</name>
<dbReference type="GO" id="GO:0016020">
    <property type="term" value="C:membrane"/>
    <property type="evidence" value="ECO:0007669"/>
    <property type="project" value="UniProtKB-SubCell"/>
</dbReference>
<dbReference type="GO" id="GO:0055085">
    <property type="term" value="P:transmembrane transport"/>
    <property type="evidence" value="ECO:0007669"/>
    <property type="project" value="InterPro"/>
</dbReference>
<feature type="transmembrane region" description="Helical" evidence="6">
    <location>
        <begin position="30"/>
        <end position="50"/>
    </location>
</feature>
<comment type="subcellular location">
    <subcellularLocation>
        <location evidence="1">Membrane</location>
        <topology evidence="1">Multi-pass membrane protein</topology>
    </subcellularLocation>
</comment>
<feature type="transmembrane region" description="Helical" evidence="6">
    <location>
        <begin position="191"/>
        <end position="218"/>
    </location>
</feature>
<protein>
    <submittedName>
        <fullName evidence="7">Tellurite resistance protein TehA-like permease</fullName>
    </submittedName>
</protein>
<evidence type="ECO:0000256" key="3">
    <source>
        <dbReference type="ARBA" id="ARBA00022989"/>
    </source>
</evidence>
<feature type="region of interest" description="Disordered" evidence="5">
    <location>
        <begin position="1"/>
        <end position="21"/>
    </location>
</feature>
<accession>A0A7W9DAH6</accession>
<keyword evidence="8" id="KW-1185">Reference proteome</keyword>
<evidence type="ECO:0000256" key="4">
    <source>
        <dbReference type="ARBA" id="ARBA00023136"/>
    </source>
</evidence>
<organism evidence="7 8">
    <name type="scientific">Neomicrococcus lactis</name>
    <dbReference type="NCBI Taxonomy" id="732241"/>
    <lineage>
        <taxon>Bacteria</taxon>
        <taxon>Bacillati</taxon>
        <taxon>Actinomycetota</taxon>
        <taxon>Actinomycetes</taxon>
        <taxon>Micrococcales</taxon>
        <taxon>Micrococcaceae</taxon>
        <taxon>Neomicrococcus</taxon>
    </lineage>
</organism>
<evidence type="ECO:0000256" key="2">
    <source>
        <dbReference type="ARBA" id="ARBA00022692"/>
    </source>
</evidence>
<dbReference type="Gene3D" id="1.50.10.150">
    <property type="entry name" value="Voltage-dependent anion channel"/>
    <property type="match status" value="1"/>
</dbReference>
<feature type="transmembrane region" description="Helical" evidence="6">
    <location>
        <begin position="254"/>
        <end position="272"/>
    </location>
</feature>
<reference evidence="7 8" key="1">
    <citation type="submission" date="2020-08" db="EMBL/GenBank/DDBJ databases">
        <title>Sequencing the genomes of 1000 actinobacteria strains.</title>
        <authorList>
            <person name="Klenk H.-P."/>
        </authorList>
    </citation>
    <scope>NUCLEOTIDE SEQUENCE [LARGE SCALE GENOMIC DNA]</scope>
    <source>
        <strain evidence="7 8">DSM 23694</strain>
    </source>
</reference>
<sequence>MHSPDASTQGPLSSRSTLSSDGKTSIARSFASMPPASFAFVMATGIVSTGLKLADAELPSRILFVIAVLGAAILAVGLMIRLGRSFGDVMADLRAPARAFGFFTLVAAANMLSTRFDLFGWRAPALTQAVLGALLWFILTYAVPTQLLFAERQRSIIEDINGSWFLWAVGTQSVALTATMAARVYESALMAAAAVGLWAVGVALYLILATLVTIRLLLHAIEQEPLSPTYWIYMGATAISVLAGAQILHLPSELPVMAATAPIVSGISYMLWAL</sequence>
<feature type="transmembrane region" description="Helical" evidence="6">
    <location>
        <begin position="230"/>
        <end position="248"/>
    </location>
</feature>
<dbReference type="AlphaFoldDB" id="A0A7W9DAH6"/>
<keyword evidence="4 6" id="KW-0472">Membrane</keyword>
<dbReference type="RefSeq" id="WP_183640739.1">
    <property type="nucleotide sequence ID" value="NZ_JACHBL010000001.1"/>
</dbReference>
<feature type="transmembrane region" description="Helical" evidence="6">
    <location>
        <begin position="62"/>
        <end position="83"/>
    </location>
</feature>
<keyword evidence="3 6" id="KW-1133">Transmembrane helix</keyword>